<name>A0A6P8IBD8_ACTTE</name>
<evidence type="ECO:0000256" key="12">
    <source>
        <dbReference type="SAM" id="MobiDB-lite"/>
    </source>
</evidence>
<evidence type="ECO:0000256" key="6">
    <source>
        <dbReference type="ARBA" id="ARBA00023015"/>
    </source>
</evidence>
<evidence type="ECO:0000256" key="1">
    <source>
        <dbReference type="ARBA" id="ARBA00004123"/>
    </source>
</evidence>
<keyword evidence="7" id="KW-0238">DNA-binding</keyword>
<feature type="region of interest" description="Disordered" evidence="12">
    <location>
        <begin position="123"/>
        <end position="152"/>
    </location>
</feature>
<dbReference type="PROSITE" id="PS50157">
    <property type="entry name" value="ZINC_FINGER_C2H2_2"/>
    <property type="match status" value="3"/>
</dbReference>
<dbReference type="GO" id="GO:0005634">
    <property type="term" value="C:nucleus"/>
    <property type="evidence" value="ECO:0007669"/>
    <property type="project" value="UniProtKB-SubCell"/>
</dbReference>
<evidence type="ECO:0000256" key="9">
    <source>
        <dbReference type="ARBA" id="ARBA00023242"/>
    </source>
</evidence>
<evidence type="ECO:0000256" key="7">
    <source>
        <dbReference type="ARBA" id="ARBA00023125"/>
    </source>
</evidence>
<proteinExistence type="inferred from homology"/>
<accession>A0A6P8IBD8</accession>
<dbReference type="Pfam" id="PF00096">
    <property type="entry name" value="zf-C2H2"/>
    <property type="match status" value="3"/>
</dbReference>
<evidence type="ECO:0000313" key="14">
    <source>
        <dbReference type="Proteomes" id="UP000515163"/>
    </source>
</evidence>
<dbReference type="InParanoid" id="A0A6P8IBD8"/>
<feature type="compositionally biased region" description="Polar residues" evidence="12">
    <location>
        <begin position="123"/>
        <end position="132"/>
    </location>
</feature>
<evidence type="ECO:0000256" key="10">
    <source>
        <dbReference type="ARBA" id="ARBA00038409"/>
    </source>
</evidence>
<keyword evidence="5" id="KW-0862">Zinc</keyword>
<dbReference type="Proteomes" id="UP000515163">
    <property type="component" value="Unplaced"/>
</dbReference>
<feature type="domain" description="C2H2-type" evidence="13">
    <location>
        <begin position="378"/>
        <end position="407"/>
    </location>
</feature>
<organism evidence="14 15">
    <name type="scientific">Actinia tenebrosa</name>
    <name type="common">Australian red waratah sea anemone</name>
    <dbReference type="NCBI Taxonomy" id="6105"/>
    <lineage>
        <taxon>Eukaryota</taxon>
        <taxon>Metazoa</taxon>
        <taxon>Cnidaria</taxon>
        <taxon>Anthozoa</taxon>
        <taxon>Hexacorallia</taxon>
        <taxon>Actiniaria</taxon>
        <taxon>Actiniidae</taxon>
        <taxon>Actinia</taxon>
    </lineage>
</organism>
<dbReference type="PANTHER" id="PTHR23235">
    <property type="entry name" value="KRUEPPEL-LIKE TRANSCRIPTION FACTOR"/>
    <property type="match status" value="1"/>
</dbReference>
<evidence type="ECO:0000256" key="11">
    <source>
        <dbReference type="PROSITE-ProRule" id="PRU00042"/>
    </source>
</evidence>
<dbReference type="GO" id="GO:0008270">
    <property type="term" value="F:zinc ion binding"/>
    <property type="evidence" value="ECO:0007669"/>
    <property type="project" value="UniProtKB-KW"/>
</dbReference>
<keyword evidence="6" id="KW-0805">Transcription regulation</keyword>
<dbReference type="PROSITE" id="PS00028">
    <property type="entry name" value="ZINC_FINGER_C2H2_1"/>
    <property type="match status" value="3"/>
</dbReference>
<dbReference type="InterPro" id="IPR036236">
    <property type="entry name" value="Znf_C2H2_sf"/>
</dbReference>
<dbReference type="RefSeq" id="XP_031562095.1">
    <property type="nucleotide sequence ID" value="XM_031706235.1"/>
</dbReference>
<sequence length="523" mass="57511">MTVMTLQHPHMEFIQPVQTPQEIQPSPLALLAATCSKIGQGPDFPQDQNQSAINQVQQQQDFVQVWAQEQASSVQVNDAFSSNQPNILPAQNSSSPALYSPLNALSQIDTNQVYYAIVTSSPAQDQRQNAAPNQELPLTPSTTSGNPQSPDQIYSFEQTRISDSPGWSTKTTTGDNPVNSAAQWWQNKTINWPNSNANSDQFSPQPNISTTMVEVENAIEAQQQQQAQQIVVNPVNNNGNQTPTYIQVTRTPQGHIILTQDASEAGKWAANATINLNVVASPQQTTTTSNIVPVTLPLDGVSTAQNSINTSPTTPISPSTGRRLRRVACTCPNCRDGEGRTANGRKQHICHIQGCGKVYGKTSHLRAHLRWHSGERPFLCNWLFCGKRFTRSDELQRHRRTHTGEKRFTCSECGKKFMRSDHLSKHVKTHTNGKNKTSSTTAVTIQEPVIIHPQSEAPEIQPSCIQSDGTAIVEINIPQVVSVNQDGCISQTDFQDRTLEDEFSNASAEDFISATDFSSVSME</sequence>
<dbReference type="KEGG" id="aten:116297916"/>
<gene>
    <name evidence="15" type="primary">LOC116297916</name>
</gene>
<feature type="compositionally biased region" description="Polar residues" evidence="12">
    <location>
        <begin position="139"/>
        <end position="152"/>
    </location>
</feature>
<feature type="domain" description="C2H2-type" evidence="13">
    <location>
        <begin position="408"/>
        <end position="435"/>
    </location>
</feature>
<dbReference type="OrthoDB" id="6365676at2759"/>
<dbReference type="Gene3D" id="3.30.160.60">
    <property type="entry name" value="Classic Zinc Finger"/>
    <property type="match status" value="3"/>
</dbReference>
<evidence type="ECO:0000256" key="8">
    <source>
        <dbReference type="ARBA" id="ARBA00023163"/>
    </source>
</evidence>
<evidence type="ECO:0000256" key="3">
    <source>
        <dbReference type="ARBA" id="ARBA00022737"/>
    </source>
</evidence>
<dbReference type="AlphaFoldDB" id="A0A6P8IBD8"/>
<dbReference type="SUPFAM" id="SSF57667">
    <property type="entry name" value="beta-beta-alpha zinc fingers"/>
    <property type="match status" value="2"/>
</dbReference>
<evidence type="ECO:0000313" key="15">
    <source>
        <dbReference type="RefSeq" id="XP_031562095.1"/>
    </source>
</evidence>
<comment type="similarity">
    <text evidence="10">Belongs to the Sp1 C2H2-type zinc-finger protein family.</text>
</comment>
<evidence type="ECO:0000259" key="13">
    <source>
        <dbReference type="PROSITE" id="PS50157"/>
    </source>
</evidence>
<dbReference type="InterPro" id="IPR013087">
    <property type="entry name" value="Znf_C2H2_type"/>
</dbReference>
<feature type="domain" description="C2H2-type" evidence="13">
    <location>
        <begin position="348"/>
        <end position="377"/>
    </location>
</feature>
<keyword evidence="9" id="KW-0539">Nucleus</keyword>
<evidence type="ECO:0000256" key="2">
    <source>
        <dbReference type="ARBA" id="ARBA00022723"/>
    </source>
</evidence>
<dbReference type="FunFam" id="3.30.160.60:FF:001110">
    <property type="entry name" value="Krueppel factor 13"/>
    <property type="match status" value="1"/>
</dbReference>
<evidence type="ECO:0000256" key="5">
    <source>
        <dbReference type="ARBA" id="ARBA00022833"/>
    </source>
</evidence>
<keyword evidence="4 11" id="KW-0863">Zinc-finger</keyword>
<dbReference type="GO" id="GO:0000978">
    <property type="term" value="F:RNA polymerase II cis-regulatory region sequence-specific DNA binding"/>
    <property type="evidence" value="ECO:0007669"/>
    <property type="project" value="TreeGrafter"/>
</dbReference>
<keyword evidence="3" id="KW-0677">Repeat</keyword>
<dbReference type="FunFam" id="3.30.160.60:FF:000014">
    <property type="entry name" value="Transcription factor Sp3"/>
    <property type="match status" value="1"/>
</dbReference>
<keyword evidence="8" id="KW-0804">Transcription</keyword>
<dbReference type="SMART" id="SM00355">
    <property type="entry name" value="ZnF_C2H2"/>
    <property type="match status" value="3"/>
</dbReference>
<evidence type="ECO:0000256" key="4">
    <source>
        <dbReference type="ARBA" id="ARBA00022771"/>
    </source>
</evidence>
<comment type="subcellular location">
    <subcellularLocation>
        <location evidence="1">Nucleus</location>
    </subcellularLocation>
</comment>
<dbReference type="PANTHER" id="PTHR23235:SF165">
    <property type="entry name" value="TRANSCRIPTION FACTOR BTD"/>
    <property type="match status" value="1"/>
</dbReference>
<keyword evidence="2" id="KW-0479">Metal-binding</keyword>
<dbReference type="GeneID" id="116297916"/>
<dbReference type="FunCoup" id="A0A6P8IBD8">
    <property type="interactions" value="649"/>
</dbReference>
<dbReference type="GO" id="GO:0000981">
    <property type="term" value="F:DNA-binding transcription factor activity, RNA polymerase II-specific"/>
    <property type="evidence" value="ECO:0007669"/>
    <property type="project" value="TreeGrafter"/>
</dbReference>
<reference evidence="15" key="1">
    <citation type="submission" date="2025-08" db="UniProtKB">
        <authorList>
            <consortium name="RefSeq"/>
        </authorList>
    </citation>
    <scope>IDENTIFICATION</scope>
    <source>
        <tissue evidence="15">Tentacle</tissue>
    </source>
</reference>
<keyword evidence="14" id="KW-1185">Reference proteome</keyword>
<protein>
    <submittedName>
        <fullName evidence="15">Transcription factor Sp4-like</fullName>
    </submittedName>
</protein>